<name>A0A2V5LUH7_9MICC</name>
<protein>
    <submittedName>
        <fullName evidence="2">Uncharacterized protein</fullName>
    </submittedName>
</protein>
<evidence type="ECO:0000256" key="1">
    <source>
        <dbReference type="SAM" id="MobiDB-lite"/>
    </source>
</evidence>
<proteinExistence type="predicted"/>
<keyword evidence="3" id="KW-1185">Reference proteome</keyword>
<accession>A0A2V5LUH7</accession>
<dbReference type="EMBL" id="QJVD01000023">
    <property type="protein sequence ID" value="PYI65596.1"/>
    <property type="molecule type" value="Genomic_DNA"/>
</dbReference>
<sequence length="68" mass="7618">GNYHAPKQRTAQPPAYPKWLKKHLTRKLNVAGHDADHTPSQHSQASDLTTHPSFFESLLIDKLPPHSA</sequence>
<feature type="region of interest" description="Disordered" evidence="1">
    <location>
        <begin position="28"/>
        <end position="50"/>
    </location>
</feature>
<evidence type="ECO:0000313" key="3">
    <source>
        <dbReference type="Proteomes" id="UP000247832"/>
    </source>
</evidence>
<gene>
    <name evidence="2" type="ORF">CVV68_17925</name>
</gene>
<feature type="non-terminal residue" evidence="2">
    <location>
        <position position="1"/>
    </location>
</feature>
<dbReference type="RefSeq" id="WP_211320893.1">
    <property type="nucleotide sequence ID" value="NZ_QJVD01000023.1"/>
</dbReference>
<reference evidence="2 3" key="1">
    <citation type="submission" date="2018-05" db="EMBL/GenBank/DDBJ databases">
        <title>Genetic diversity of glacier-inhabiting Cryobacterium bacteria in China and description of Cryobacterium mengkeensis sp. nov. and Arthrobacter glacialis sp. nov.</title>
        <authorList>
            <person name="Liu Q."/>
            <person name="Xin Y.-H."/>
        </authorList>
    </citation>
    <scope>NUCLEOTIDE SEQUENCE [LARGE SCALE GENOMIC DNA]</scope>
    <source>
        <strain evidence="2 3">LI2</strain>
    </source>
</reference>
<comment type="caution">
    <text evidence="2">The sequence shown here is derived from an EMBL/GenBank/DDBJ whole genome shotgun (WGS) entry which is preliminary data.</text>
</comment>
<evidence type="ECO:0000313" key="2">
    <source>
        <dbReference type="EMBL" id="PYI65596.1"/>
    </source>
</evidence>
<organism evidence="2 3">
    <name type="scientific">Arthrobacter livingstonensis</name>
    <dbReference type="NCBI Taxonomy" id="670078"/>
    <lineage>
        <taxon>Bacteria</taxon>
        <taxon>Bacillati</taxon>
        <taxon>Actinomycetota</taxon>
        <taxon>Actinomycetes</taxon>
        <taxon>Micrococcales</taxon>
        <taxon>Micrococcaceae</taxon>
        <taxon>Arthrobacter</taxon>
    </lineage>
</organism>
<dbReference type="Proteomes" id="UP000247832">
    <property type="component" value="Unassembled WGS sequence"/>
</dbReference>
<feature type="compositionally biased region" description="Polar residues" evidence="1">
    <location>
        <begin position="40"/>
        <end position="50"/>
    </location>
</feature>
<dbReference type="AlphaFoldDB" id="A0A2V5LUH7"/>